<keyword evidence="5 6" id="KW-0482">Metalloprotease</keyword>
<evidence type="ECO:0000313" key="9">
    <source>
        <dbReference type="Proteomes" id="UP001043456"/>
    </source>
</evidence>
<dbReference type="GO" id="GO:0006518">
    <property type="term" value="P:peptide metabolic process"/>
    <property type="evidence" value="ECO:0007669"/>
    <property type="project" value="TreeGrafter"/>
</dbReference>
<keyword evidence="3 6" id="KW-0378">Hydrolase</keyword>
<keyword evidence="9" id="KW-1185">Reference proteome</keyword>
<gene>
    <name evidence="8" type="ORF">Asppvi_001887</name>
</gene>
<name>A0A9P3BRD3_9EURO</name>
<evidence type="ECO:0000256" key="5">
    <source>
        <dbReference type="ARBA" id="ARBA00023049"/>
    </source>
</evidence>
<protein>
    <recommendedName>
        <fullName evidence="7">Peptidase M3A/M3B catalytic domain-containing protein</fullName>
    </recommendedName>
</protein>
<dbReference type="GO" id="GO:0006508">
    <property type="term" value="P:proteolysis"/>
    <property type="evidence" value="ECO:0007669"/>
    <property type="project" value="UniProtKB-KW"/>
</dbReference>
<dbReference type="RefSeq" id="XP_043163355.1">
    <property type="nucleotide sequence ID" value="XM_043307420.1"/>
</dbReference>
<organism evidence="8 9">
    <name type="scientific">Aspergillus pseudoviridinutans</name>
    <dbReference type="NCBI Taxonomy" id="1517512"/>
    <lineage>
        <taxon>Eukaryota</taxon>
        <taxon>Fungi</taxon>
        <taxon>Dikarya</taxon>
        <taxon>Ascomycota</taxon>
        <taxon>Pezizomycotina</taxon>
        <taxon>Eurotiomycetes</taxon>
        <taxon>Eurotiomycetidae</taxon>
        <taxon>Eurotiales</taxon>
        <taxon>Aspergillaceae</taxon>
        <taxon>Aspergillus</taxon>
        <taxon>Aspergillus subgen. Fumigati</taxon>
    </lineage>
</organism>
<keyword evidence="4 6" id="KW-0862">Zinc</keyword>
<dbReference type="GO" id="GO:0046872">
    <property type="term" value="F:metal ion binding"/>
    <property type="evidence" value="ECO:0007669"/>
    <property type="project" value="UniProtKB-UniRule"/>
</dbReference>
<dbReference type="Gene3D" id="1.10.1370.40">
    <property type="match status" value="2"/>
</dbReference>
<dbReference type="Proteomes" id="UP001043456">
    <property type="component" value="Unassembled WGS sequence"/>
</dbReference>
<sequence>MGHGIHDLLARTKYIRFHGYRLPPDFGETPSIMLENWCWMKDVLKGLSCHYTTLHQDYLADWRKQHPGELDPPKEIPNDLVENLIKYRYFNRGLYHLYQLSTSIFDLQIHSLSTDKEIADLDLQKLWYDLREEIEGMDFSECRNGFAFGTFAHLTAGYDVCYYAYLCCTAVAQDLFLSVFARDPYNKDTWDKYRRGVLEHGGSQQDLLRMLEDFLGRPPNMNALVEDLMRSGSQT</sequence>
<comment type="similarity">
    <text evidence="6">Belongs to the peptidase M3 family.</text>
</comment>
<proteinExistence type="inferred from homology"/>
<keyword evidence="1 6" id="KW-0645">Protease</keyword>
<evidence type="ECO:0000256" key="1">
    <source>
        <dbReference type="ARBA" id="ARBA00022670"/>
    </source>
</evidence>
<dbReference type="SUPFAM" id="SSF55486">
    <property type="entry name" value="Metalloproteases ('zincins'), catalytic domain"/>
    <property type="match status" value="1"/>
</dbReference>
<accession>A0A9P3BRD3</accession>
<dbReference type="GeneID" id="67000499"/>
<feature type="domain" description="Peptidase M3A/M3B catalytic" evidence="7">
    <location>
        <begin position="1"/>
        <end position="228"/>
    </location>
</feature>
<dbReference type="InterPro" id="IPR001567">
    <property type="entry name" value="Pept_M3A_M3B_dom"/>
</dbReference>
<evidence type="ECO:0000256" key="2">
    <source>
        <dbReference type="ARBA" id="ARBA00022723"/>
    </source>
</evidence>
<evidence type="ECO:0000313" key="8">
    <source>
        <dbReference type="EMBL" id="GIJ92609.1"/>
    </source>
</evidence>
<dbReference type="GO" id="GO:0004222">
    <property type="term" value="F:metalloendopeptidase activity"/>
    <property type="evidence" value="ECO:0007669"/>
    <property type="project" value="InterPro"/>
</dbReference>
<evidence type="ECO:0000256" key="6">
    <source>
        <dbReference type="RuleBase" id="RU003435"/>
    </source>
</evidence>
<dbReference type="OrthoDB" id="534666at2759"/>
<comment type="caution">
    <text evidence="8">The sequence shown here is derived from an EMBL/GenBank/DDBJ whole genome shotgun (WGS) entry which is preliminary data.</text>
</comment>
<dbReference type="InterPro" id="IPR045090">
    <property type="entry name" value="Pept_M3A_M3B"/>
</dbReference>
<dbReference type="GO" id="GO:0005758">
    <property type="term" value="C:mitochondrial intermembrane space"/>
    <property type="evidence" value="ECO:0007669"/>
    <property type="project" value="TreeGrafter"/>
</dbReference>
<dbReference type="Pfam" id="PF01432">
    <property type="entry name" value="Peptidase_M3"/>
    <property type="match status" value="1"/>
</dbReference>
<dbReference type="PANTHER" id="PTHR11804:SF84">
    <property type="entry name" value="SACCHAROLYSIN"/>
    <property type="match status" value="1"/>
</dbReference>
<dbReference type="AlphaFoldDB" id="A0A9P3BRD3"/>
<evidence type="ECO:0000256" key="3">
    <source>
        <dbReference type="ARBA" id="ARBA00022801"/>
    </source>
</evidence>
<comment type="cofactor">
    <cofactor evidence="6">
        <name>Zn(2+)</name>
        <dbReference type="ChEBI" id="CHEBI:29105"/>
    </cofactor>
    <text evidence="6">Binds 1 zinc ion.</text>
</comment>
<dbReference type="EMBL" id="BHVY01000010">
    <property type="protein sequence ID" value="GIJ92609.1"/>
    <property type="molecule type" value="Genomic_DNA"/>
</dbReference>
<evidence type="ECO:0000256" key="4">
    <source>
        <dbReference type="ARBA" id="ARBA00022833"/>
    </source>
</evidence>
<evidence type="ECO:0000259" key="7">
    <source>
        <dbReference type="Pfam" id="PF01432"/>
    </source>
</evidence>
<dbReference type="PANTHER" id="PTHR11804">
    <property type="entry name" value="PROTEASE M3 THIMET OLIGOPEPTIDASE-RELATED"/>
    <property type="match status" value="1"/>
</dbReference>
<keyword evidence="2 6" id="KW-0479">Metal-binding</keyword>
<reference evidence="8 9" key="1">
    <citation type="submission" date="2018-10" db="EMBL/GenBank/DDBJ databases">
        <title>Pan-genome distribution and transcriptional activeness of fungal secondary metabolism genes in Aspergillus section Fumigati.</title>
        <authorList>
            <person name="Takahashi H."/>
            <person name="Umemura M."/>
            <person name="Ninomiya A."/>
            <person name="Kusuya Y."/>
            <person name="Urayama S."/>
            <person name="Shimizu M."/>
            <person name="Watanabe A."/>
            <person name="Kamei K."/>
            <person name="Yaguchi T."/>
            <person name="Hagiwara D."/>
        </authorList>
    </citation>
    <scope>NUCLEOTIDE SEQUENCE [LARGE SCALE GENOMIC DNA]</scope>
    <source>
        <strain evidence="8 9">IFM 55266</strain>
    </source>
</reference>